<dbReference type="SUPFAM" id="SSF53756">
    <property type="entry name" value="UDP-Glycosyltransferase/glycogen phosphorylase"/>
    <property type="match status" value="1"/>
</dbReference>
<dbReference type="Pfam" id="PF04464">
    <property type="entry name" value="Glyphos_transf"/>
    <property type="match status" value="1"/>
</dbReference>
<dbReference type="InterPro" id="IPR051612">
    <property type="entry name" value="Teichoic_Acid_Biosynth"/>
</dbReference>
<dbReference type="GO" id="GO:0005886">
    <property type="term" value="C:plasma membrane"/>
    <property type="evidence" value="ECO:0007669"/>
    <property type="project" value="UniProtKB-SubCell"/>
</dbReference>
<comment type="similarity">
    <text evidence="2">Belongs to the CDP-glycerol glycerophosphotransferase family.</text>
</comment>
<dbReference type="InterPro" id="IPR043149">
    <property type="entry name" value="TagF_N"/>
</dbReference>
<evidence type="ECO:0000256" key="1">
    <source>
        <dbReference type="ARBA" id="ARBA00004202"/>
    </source>
</evidence>
<name>A0A1I7G187_9FIRM</name>
<dbReference type="InterPro" id="IPR043148">
    <property type="entry name" value="TagF_C"/>
</dbReference>
<evidence type="ECO:0000256" key="2">
    <source>
        <dbReference type="ARBA" id="ARBA00010488"/>
    </source>
</evidence>
<comment type="subcellular location">
    <subcellularLocation>
        <location evidence="1">Cell membrane</location>
        <topology evidence="1">Peripheral membrane protein</topology>
    </subcellularLocation>
</comment>
<evidence type="ECO:0000256" key="4">
    <source>
        <dbReference type="ARBA" id="ARBA00022679"/>
    </source>
</evidence>
<evidence type="ECO:0000256" key="5">
    <source>
        <dbReference type="ARBA" id="ARBA00022944"/>
    </source>
</evidence>
<proteinExistence type="inferred from homology"/>
<dbReference type="PANTHER" id="PTHR37316:SF1">
    <property type="entry name" value="TEICHOIC ACID GLYCEROL-PHOSPHATE PRIMASE"/>
    <property type="match status" value="1"/>
</dbReference>
<dbReference type="GO" id="GO:0019350">
    <property type="term" value="P:teichoic acid biosynthetic process"/>
    <property type="evidence" value="ECO:0007669"/>
    <property type="project" value="UniProtKB-KW"/>
</dbReference>
<evidence type="ECO:0000256" key="6">
    <source>
        <dbReference type="ARBA" id="ARBA00023136"/>
    </source>
</evidence>
<keyword evidence="3" id="KW-1003">Cell membrane</keyword>
<keyword evidence="5" id="KW-0777">Teichoic acid biosynthesis</keyword>
<evidence type="ECO:0000256" key="3">
    <source>
        <dbReference type="ARBA" id="ARBA00022475"/>
    </source>
</evidence>
<evidence type="ECO:0000313" key="7">
    <source>
        <dbReference type="EMBL" id="SFU42222.1"/>
    </source>
</evidence>
<keyword evidence="4 7" id="KW-0808">Transferase</keyword>
<accession>A0A1I7G187</accession>
<dbReference type="OrthoDB" id="9807097at2"/>
<dbReference type="GO" id="GO:0047355">
    <property type="term" value="F:CDP-glycerol glycerophosphotransferase activity"/>
    <property type="evidence" value="ECO:0007669"/>
    <property type="project" value="InterPro"/>
</dbReference>
<sequence>MKRVVLKVFIAFMNLCYRVIRLFVKPRHQVTLVSRQSDRESIDYRLLREALQRKDPELVVVVLPKMLKKERAVGYFFHMFRQMGAFARSRFVVTDTYCILLSVLHHRESLRKMQIWHAIAAVKQFGWQTVGRRDGASETVAEVMQMHRGYDWFACASRATAAFFAEGFGQDLSRAVLLGLPRIDYITKEDPERLRALREAYPQIQNGKKNVLYVPTIRKHAAIDLWPLIDAVDPERYNLIVKLHPLDRAAAGTIRESHVIMDSRFSSYDWLEAADIVVSDYSAFVLESTLRERPLYLYTYDLEEYRRTTGINMEYEKEAIGKYQFRDAGEMVKAFEEPYDFRALRAFREKYIEVPLHGAADRMADFILEKIREQEKQD</sequence>
<gene>
    <name evidence="7" type="ORF">SAMN05216508_10487</name>
</gene>
<evidence type="ECO:0000313" key="8">
    <source>
        <dbReference type="Proteomes" id="UP000198817"/>
    </source>
</evidence>
<dbReference type="InterPro" id="IPR007554">
    <property type="entry name" value="Glycerophosphate_synth"/>
</dbReference>
<keyword evidence="8" id="KW-1185">Reference proteome</keyword>
<dbReference type="Proteomes" id="UP000198817">
    <property type="component" value="Unassembled WGS sequence"/>
</dbReference>
<dbReference type="AlphaFoldDB" id="A0A1I7G187"/>
<dbReference type="EMBL" id="FPBT01000004">
    <property type="protein sequence ID" value="SFU42222.1"/>
    <property type="molecule type" value="Genomic_DNA"/>
</dbReference>
<dbReference type="Gene3D" id="3.40.50.12580">
    <property type="match status" value="1"/>
</dbReference>
<dbReference type="PANTHER" id="PTHR37316">
    <property type="entry name" value="TEICHOIC ACID GLYCEROL-PHOSPHATE PRIMASE"/>
    <property type="match status" value="1"/>
</dbReference>
<dbReference type="STRING" id="155865.SAMN05216515_10444"/>
<protein>
    <submittedName>
        <fullName evidence="7">CDP-ribitol ribitolphosphotransferase</fullName>
    </submittedName>
</protein>
<organism evidence="7 8">
    <name type="scientific">Eubacterium pyruvativorans</name>
    <dbReference type="NCBI Taxonomy" id="155865"/>
    <lineage>
        <taxon>Bacteria</taxon>
        <taxon>Bacillati</taxon>
        <taxon>Bacillota</taxon>
        <taxon>Clostridia</taxon>
        <taxon>Eubacteriales</taxon>
        <taxon>Eubacteriaceae</taxon>
        <taxon>Eubacterium</taxon>
    </lineage>
</organism>
<keyword evidence="6" id="KW-0472">Membrane</keyword>
<dbReference type="Gene3D" id="3.40.50.11820">
    <property type="match status" value="1"/>
</dbReference>
<dbReference type="RefSeq" id="WP_090470353.1">
    <property type="nucleotide sequence ID" value="NZ_FOWF01000004.1"/>
</dbReference>
<reference evidence="7 8" key="1">
    <citation type="submission" date="2016-10" db="EMBL/GenBank/DDBJ databases">
        <authorList>
            <person name="de Groot N.N."/>
        </authorList>
    </citation>
    <scope>NUCLEOTIDE SEQUENCE [LARGE SCALE GENOMIC DNA]</scope>
    <source>
        <strain evidence="7 8">KHGC13</strain>
    </source>
</reference>